<dbReference type="Gene3D" id="3.30.559.10">
    <property type="entry name" value="Chloramphenicol acetyltransferase-like domain"/>
    <property type="match status" value="2"/>
</dbReference>
<dbReference type="InterPro" id="IPR023213">
    <property type="entry name" value="CAT-like_dom_sf"/>
</dbReference>
<keyword evidence="4" id="KW-1185">Reference proteome</keyword>
<dbReference type="AlphaFoldDB" id="A0A2R6P9Q2"/>
<evidence type="ECO:0000313" key="4">
    <source>
        <dbReference type="Proteomes" id="UP000241394"/>
    </source>
</evidence>
<dbReference type="OMA" id="HGIKHML"/>
<evidence type="ECO:0000313" key="3">
    <source>
        <dbReference type="EMBL" id="PSR87734.1"/>
    </source>
</evidence>
<reference evidence="3 4" key="1">
    <citation type="submission" date="2017-07" db="EMBL/GenBank/DDBJ databases">
        <title>An improved, manually edited Actinidia chinensis var. chinensis (kiwifruit) genome highlights the challenges associated with draft genomes and gene prediction in plants.</title>
        <authorList>
            <person name="Pilkington S."/>
            <person name="Crowhurst R."/>
            <person name="Hilario E."/>
            <person name="Nardozza S."/>
            <person name="Fraser L."/>
            <person name="Peng Y."/>
            <person name="Gunaseelan K."/>
            <person name="Simpson R."/>
            <person name="Tahir J."/>
            <person name="Deroles S."/>
            <person name="Templeton K."/>
            <person name="Luo Z."/>
            <person name="Davy M."/>
            <person name="Cheng C."/>
            <person name="Mcneilage M."/>
            <person name="Scaglione D."/>
            <person name="Liu Y."/>
            <person name="Zhang Q."/>
            <person name="Datson P."/>
            <person name="De Silva N."/>
            <person name="Gardiner S."/>
            <person name="Bassett H."/>
            <person name="Chagne D."/>
            <person name="Mccallum J."/>
            <person name="Dzierzon H."/>
            <person name="Deng C."/>
            <person name="Wang Y.-Y."/>
            <person name="Barron N."/>
            <person name="Manako K."/>
            <person name="Bowen J."/>
            <person name="Foster T."/>
            <person name="Erridge Z."/>
            <person name="Tiffin H."/>
            <person name="Waite C."/>
            <person name="Davies K."/>
            <person name="Grierson E."/>
            <person name="Laing W."/>
            <person name="Kirk R."/>
            <person name="Chen X."/>
            <person name="Wood M."/>
            <person name="Montefiori M."/>
            <person name="Brummell D."/>
            <person name="Schwinn K."/>
            <person name="Catanach A."/>
            <person name="Fullerton C."/>
            <person name="Li D."/>
            <person name="Meiyalaghan S."/>
            <person name="Nieuwenhuizen N."/>
            <person name="Read N."/>
            <person name="Prakash R."/>
            <person name="Hunter D."/>
            <person name="Zhang H."/>
            <person name="Mckenzie M."/>
            <person name="Knabel M."/>
            <person name="Harris A."/>
            <person name="Allan A."/>
            <person name="Chen A."/>
            <person name="Janssen B."/>
            <person name="Plunkett B."/>
            <person name="Dwamena C."/>
            <person name="Voogd C."/>
            <person name="Leif D."/>
            <person name="Lafferty D."/>
            <person name="Souleyre E."/>
            <person name="Varkonyi-Gasic E."/>
            <person name="Gambi F."/>
            <person name="Hanley J."/>
            <person name="Yao J.-L."/>
            <person name="Cheung J."/>
            <person name="David K."/>
            <person name="Warren B."/>
            <person name="Marsh K."/>
            <person name="Snowden K."/>
            <person name="Lin-Wang K."/>
            <person name="Brian L."/>
            <person name="Martinez-Sanchez M."/>
            <person name="Wang M."/>
            <person name="Ileperuma N."/>
            <person name="Macnee N."/>
            <person name="Campin R."/>
            <person name="Mcatee P."/>
            <person name="Drummond R."/>
            <person name="Espley R."/>
            <person name="Ireland H."/>
            <person name="Wu R."/>
            <person name="Atkinson R."/>
            <person name="Karunairetnam S."/>
            <person name="Bulley S."/>
            <person name="Chunkath S."/>
            <person name="Hanley Z."/>
            <person name="Storey R."/>
            <person name="Thrimawithana A."/>
            <person name="Thomson S."/>
            <person name="David C."/>
            <person name="Testolin R."/>
        </authorList>
    </citation>
    <scope>NUCLEOTIDE SEQUENCE [LARGE SCALE GENOMIC DNA]</scope>
    <source>
        <strain evidence="4">cv. Red5</strain>
        <tissue evidence="3">Young leaf</tissue>
    </source>
</reference>
<sequence>MAPANLVKVIDICRVAPPPPPPNSPTQMTFPLTFFDMYFLRSYPTQRVFFYDTTILSEVILPNLKHSLSLTLQQYLPLAGNLIWPTDSGKPIVQYVEGDKVSLTIAESDADFYCLSSNSFLEANQVISYVPYLCASDTKAPVMALQVTLFPKVGFSIGYVSHHGVVDGKTMSMFMHSWAFLCRKGGNSTLIPELTPLYDRTVIHYPDLESVCSNMWLKTNDPNNKSIVMQKMETSADTMFGKFQLTQANIENIKRWVEAQWKKKNQQQPSIHLSKFAITCAYTWVCLVKVRQVKSGEVHLAITVDCRARLEPPVPSTYFGNCLSGCIADADSDELVGEDGVAIAAKAIAEAIRGFGDGVLQGAKKLFPKLLSMQQDRVFNIVGSPHFAFYNMDFGFGRLRKADVIIHDASFSLSDSRDGMGGIEVGLALRKHETEAFASLFTSGLDSYRVL</sequence>
<dbReference type="FunCoup" id="A0A2R6P9Q2">
    <property type="interactions" value="423"/>
</dbReference>
<dbReference type="InterPro" id="IPR051504">
    <property type="entry name" value="Plant_metabolite_acyltrans"/>
</dbReference>
<keyword evidence="1 3" id="KW-0808">Transferase</keyword>
<dbReference type="PANTHER" id="PTHR31625">
    <property type="match status" value="1"/>
</dbReference>
<dbReference type="Proteomes" id="UP000241394">
    <property type="component" value="Chromosome LG27"/>
</dbReference>
<dbReference type="InParanoid" id="A0A2R6P9Q2"/>
<comment type="caution">
    <text evidence="3">The sequence shown here is derived from an EMBL/GenBank/DDBJ whole genome shotgun (WGS) entry which is preliminary data.</text>
</comment>
<dbReference type="STRING" id="1590841.A0A2R6P9Q2"/>
<dbReference type="Gramene" id="PSR87734">
    <property type="protein sequence ID" value="PSR87734"/>
    <property type="gene ID" value="CEY00_Acc30780"/>
</dbReference>
<dbReference type="EMBL" id="NKQK01000027">
    <property type="protein sequence ID" value="PSR87734.1"/>
    <property type="molecule type" value="Genomic_DNA"/>
</dbReference>
<name>A0A2R6P9Q2_ACTCC</name>
<dbReference type="SUPFAM" id="SSF52777">
    <property type="entry name" value="CoA-dependent acyltransferases"/>
    <property type="match status" value="1"/>
</dbReference>
<gene>
    <name evidence="3" type="ORF">CEY00_Acc30780</name>
</gene>
<reference evidence="4" key="2">
    <citation type="journal article" date="2018" name="BMC Genomics">
        <title>A manually annotated Actinidia chinensis var. chinensis (kiwifruit) genome highlights the challenges associated with draft genomes and gene prediction in plants.</title>
        <authorList>
            <person name="Pilkington S.M."/>
            <person name="Crowhurst R."/>
            <person name="Hilario E."/>
            <person name="Nardozza S."/>
            <person name="Fraser L."/>
            <person name="Peng Y."/>
            <person name="Gunaseelan K."/>
            <person name="Simpson R."/>
            <person name="Tahir J."/>
            <person name="Deroles S.C."/>
            <person name="Templeton K."/>
            <person name="Luo Z."/>
            <person name="Davy M."/>
            <person name="Cheng C."/>
            <person name="McNeilage M."/>
            <person name="Scaglione D."/>
            <person name="Liu Y."/>
            <person name="Zhang Q."/>
            <person name="Datson P."/>
            <person name="De Silva N."/>
            <person name="Gardiner S.E."/>
            <person name="Bassett H."/>
            <person name="Chagne D."/>
            <person name="McCallum J."/>
            <person name="Dzierzon H."/>
            <person name="Deng C."/>
            <person name="Wang Y.Y."/>
            <person name="Barron L."/>
            <person name="Manako K."/>
            <person name="Bowen J."/>
            <person name="Foster T.M."/>
            <person name="Erridge Z.A."/>
            <person name="Tiffin H."/>
            <person name="Waite C.N."/>
            <person name="Davies K.M."/>
            <person name="Grierson E.P."/>
            <person name="Laing W.A."/>
            <person name="Kirk R."/>
            <person name="Chen X."/>
            <person name="Wood M."/>
            <person name="Montefiori M."/>
            <person name="Brummell D.A."/>
            <person name="Schwinn K.E."/>
            <person name="Catanach A."/>
            <person name="Fullerton C."/>
            <person name="Li D."/>
            <person name="Meiyalaghan S."/>
            <person name="Nieuwenhuizen N."/>
            <person name="Read N."/>
            <person name="Prakash R."/>
            <person name="Hunter D."/>
            <person name="Zhang H."/>
            <person name="McKenzie M."/>
            <person name="Knabel M."/>
            <person name="Harris A."/>
            <person name="Allan A.C."/>
            <person name="Gleave A."/>
            <person name="Chen A."/>
            <person name="Janssen B.J."/>
            <person name="Plunkett B."/>
            <person name="Ampomah-Dwamena C."/>
            <person name="Voogd C."/>
            <person name="Leif D."/>
            <person name="Lafferty D."/>
            <person name="Souleyre E.J.F."/>
            <person name="Varkonyi-Gasic E."/>
            <person name="Gambi F."/>
            <person name="Hanley J."/>
            <person name="Yao J.L."/>
            <person name="Cheung J."/>
            <person name="David K.M."/>
            <person name="Warren B."/>
            <person name="Marsh K."/>
            <person name="Snowden K.C."/>
            <person name="Lin-Wang K."/>
            <person name="Brian L."/>
            <person name="Martinez-Sanchez M."/>
            <person name="Wang M."/>
            <person name="Ileperuma N."/>
            <person name="Macnee N."/>
            <person name="Campin R."/>
            <person name="McAtee P."/>
            <person name="Drummond R.S.M."/>
            <person name="Espley R.V."/>
            <person name="Ireland H.S."/>
            <person name="Wu R."/>
            <person name="Atkinson R.G."/>
            <person name="Karunairetnam S."/>
            <person name="Bulley S."/>
            <person name="Chunkath S."/>
            <person name="Hanley Z."/>
            <person name="Storey R."/>
            <person name="Thrimawithana A.H."/>
            <person name="Thomson S."/>
            <person name="David C."/>
            <person name="Testolin R."/>
            <person name="Huang H."/>
            <person name="Hellens R.P."/>
            <person name="Schaffer R.J."/>
        </authorList>
    </citation>
    <scope>NUCLEOTIDE SEQUENCE [LARGE SCALE GENOMIC DNA]</scope>
    <source>
        <strain evidence="4">cv. Red5</strain>
    </source>
</reference>
<accession>A0A2R6P9Q2</accession>
<proteinExistence type="predicted"/>
<protein>
    <submittedName>
        <fullName evidence="3">Phenolic glucoside malonyltransferase</fullName>
    </submittedName>
</protein>
<organism evidence="3 4">
    <name type="scientific">Actinidia chinensis var. chinensis</name>
    <name type="common">Chinese soft-hair kiwi</name>
    <dbReference type="NCBI Taxonomy" id="1590841"/>
    <lineage>
        <taxon>Eukaryota</taxon>
        <taxon>Viridiplantae</taxon>
        <taxon>Streptophyta</taxon>
        <taxon>Embryophyta</taxon>
        <taxon>Tracheophyta</taxon>
        <taxon>Spermatophyta</taxon>
        <taxon>Magnoliopsida</taxon>
        <taxon>eudicotyledons</taxon>
        <taxon>Gunneridae</taxon>
        <taxon>Pentapetalae</taxon>
        <taxon>asterids</taxon>
        <taxon>Ericales</taxon>
        <taxon>Actinidiaceae</taxon>
        <taxon>Actinidia</taxon>
    </lineage>
</organism>
<keyword evidence="2" id="KW-0012">Acyltransferase</keyword>
<evidence type="ECO:0000256" key="2">
    <source>
        <dbReference type="ARBA" id="ARBA00023315"/>
    </source>
</evidence>
<dbReference type="GO" id="GO:0016747">
    <property type="term" value="F:acyltransferase activity, transferring groups other than amino-acyl groups"/>
    <property type="evidence" value="ECO:0007669"/>
    <property type="project" value="UniProtKB-ARBA"/>
</dbReference>
<evidence type="ECO:0000256" key="1">
    <source>
        <dbReference type="ARBA" id="ARBA00022679"/>
    </source>
</evidence>
<dbReference type="OrthoDB" id="1862401at2759"/>
<dbReference type="Pfam" id="PF02458">
    <property type="entry name" value="Transferase"/>
    <property type="match status" value="1"/>
</dbReference>